<dbReference type="Gene3D" id="1.10.10.60">
    <property type="entry name" value="Homeodomain-like"/>
    <property type="match status" value="1"/>
</dbReference>
<organism evidence="5 6">
    <name type="scientific">Streptomyces boluensis</name>
    <dbReference type="NCBI Taxonomy" id="1775135"/>
    <lineage>
        <taxon>Bacteria</taxon>
        <taxon>Bacillati</taxon>
        <taxon>Actinomycetota</taxon>
        <taxon>Actinomycetes</taxon>
        <taxon>Kitasatosporales</taxon>
        <taxon>Streptomycetaceae</taxon>
        <taxon>Streptomyces</taxon>
    </lineage>
</organism>
<dbReference type="EMBL" id="JAAAHS010000176">
    <property type="protein sequence ID" value="NBE53933.1"/>
    <property type="molecule type" value="Genomic_DNA"/>
</dbReference>
<evidence type="ECO:0000259" key="4">
    <source>
        <dbReference type="PROSITE" id="PS01124"/>
    </source>
</evidence>
<dbReference type="SUPFAM" id="SSF46689">
    <property type="entry name" value="Homeodomain-like"/>
    <property type="match status" value="1"/>
</dbReference>
<dbReference type="PROSITE" id="PS01124">
    <property type="entry name" value="HTH_ARAC_FAMILY_2"/>
    <property type="match status" value="1"/>
</dbReference>
<reference evidence="5" key="1">
    <citation type="submission" date="2020-01" db="EMBL/GenBank/DDBJ databases">
        <title>Whole-genome analyses of novel actinobacteria.</title>
        <authorList>
            <person name="Sahin N."/>
        </authorList>
    </citation>
    <scope>NUCLEOTIDE SEQUENCE</scope>
    <source>
        <strain evidence="5">YC537</strain>
    </source>
</reference>
<keyword evidence="3" id="KW-0804">Transcription</keyword>
<sequence>MRPPTAVLRCPAGSWERATATPHARLRPGVLAYRGFRLRLDAPRRRLEAPVGAVTLLLGFGGPLRLRRAGRAPVVRTSGLSGLHTAPVLGEHDGHLAGIEVLIAPWAAFTLFGISQYELADRVADPADALPRTLGAPLGRRARCTAADLAGALAALPTWNARFTLLDEVLLHWSATGPPCSARTVRAWSELVRTGGTVPVRRLADEVGWSVRQLESRFREQIGLSPKAAARVLRTQRARRLLLAGYSQAQTAAACGFYDQSHLSGDFRALTGCTPGEFTAARSGATALTATGSPTEPDRLVGEATTLILPPGRAAAFSRTGRLR</sequence>
<evidence type="ECO:0000313" key="6">
    <source>
        <dbReference type="Proteomes" id="UP000598297"/>
    </source>
</evidence>
<dbReference type="PANTHER" id="PTHR46796:SF15">
    <property type="entry name" value="BLL1074 PROTEIN"/>
    <property type="match status" value="1"/>
</dbReference>
<dbReference type="InterPro" id="IPR009057">
    <property type="entry name" value="Homeodomain-like_sf"/>
</dbReference>
<dbReference type="GO" id="GO:0043565">
    <property type="term" value="F:sequence-specific DNA binding"/>
    <property type="evidence" value="ECO:0007669"/>
    <property type="project" value="InterPro"/>
</dbReference>
<dbReference type="RefSeq" id="WP_161700274.1">
    <property type="nucleotide sequence ID" value="NZ_JAAAHS010000176.1"/>
</dbReference>
<accession>A0A964XNT9</accession>
<name>A0A964XNT9_9ACTN</name>
<dbReference type="PANTHER" id="PTHR46796">
    <property type="entry name" value="HTH-TYPE TRANSCRIPTIONAL ACTIVATOR RHAS-RELATED"/>
    <property type="match status" value="1"/>
</dbReference>
<evidence type="ECO:0000256" key="3">
    <source>
        <dbReference type="ARBA" id="ARBA00023163"/>
    </source>
</evidence>
<dbReference type="Proteomes" id="UP000598297">
    <property type="component" value="Unassembled WGS sequence"/>
</dbReference>
<evidence type="ECO:0000313" key="5">
    <source>
        <dbReference type="EMBL" id="NBE53933.1"/>
    </source>
</evidence>
<gene>
    <name evidence="5" type="ORF">GUY60_21425</name>
</gene>
<proteinExistence type="predicted"/>
<feature type="domain" description="HTH araC/xylS-type" evidence="4">
    <location>
        <begin position="182"/>
        <end position="281"/>
    </location>
</feature>
<evidence type="ECO:0000256" key="2">
    <source>
        <dbReference type="ARBA" id="ARBA00023125"/>
    </source>
</evidence>
<keyword evidence="6" id="KW-1185">Reference proteome</keyword>
<dbReference type="SMART" id="SM00342">
    <property type="entry name" value="HTH_ARAC"/>
    <property type="match status" value="1"/>
</dbReference>
<dbReference type="Pfam" id="PF12833">
    <property type="entry name" value="HTH_18"/>
    <property type="match status" value="1"/>
</dbReference>
<dbReference type="InterPro" id="IPR018060">
    <property type="entry name" value="HTH_AraC"/>
</dbReference>
<keyword evidence="1" id="KW-0805">Transcription regulation</keyword>
<comment type="caution">
    <text evidence="5">The sequence shown here is derived from an EMBL/GenBank/DDBJ whole genome shotgun (WGS) entry which is preliminary data.</text>
</comment>
<dbReference type="GO" id="GO:0003700">
    <property type="term" value="F:DNA-binding transcription factor activity"/>
    <property type="evidence" value="ECO:0007669"/>
    <property type="project" value="InterPro"/>
</dbReference>
<dbReference type="AlphaFoldDB" id="A0A964XNT9"/>
<protein>
    <submittedName>
        <fullName evidence="5">Helix-turn-helix domain-containing protein</fullName>
    </submittedName>
</protein>
<dbReference type="InterPro" id="IPR050204">
    <property type="entry name" value="AraC_XylS_family_regulators"/>
</dbReference>
<dbReference type="OrthoDB" id="2559672at2"/>
<evidence type="ECO:0000256" key="1">
    <source>
        <dbReference type="ARBA" id="ARBA00023015"/>
    </source>
</evidence>
<keyword evidence="2" id="KW-0238">DNA-binding</keyword>